<dbReference type="Pfam" id="PF02833">
    <property type="entry name" value="DHHA2"/>
    <property type="match status" value="1"/>
</dbReference>
<dbReference type="OrthoDB" id="374045at2759"/>
<dbReference type="PANTHER" id="PTHR12112:SF39">
    <property type="entry name" value="EG:152A3.5 PROTEIN (FBGN0003116_PN PROTEIN)"/>
    <property type="match status" value="1"/>
</dbReference>
<dbReference type="InterPro" id="IPR038763">
    <property type="entry name" value="DHH_sf"/>
</dbReference>
<keyword evidence="1" id="KW-0175">Coiled coil</keyword>
<dbReference type="SUPFAM" id="SSF64182">
    <property type="entry name" value="DHH phosphoesterases"/>
    <property type="match status" value="1"/>
</dbReference>
<reference evidence="3" key="1">
    <citation type="submission" date="2010-02" db="EMBL/GenBank/DDBJ databases">
        <title>Sequencing and annotation of the Blastocystis hominis genome.</title>
        <authorList>
            <person name="Wincker P."/>
        </authorList>
    </citation>
    <scope>NUCLEOTIDE SEQUENCE</scope>
    <source>
        <strain evidence="3">Singapore isolate B</strain>
    </source>
</reference>
<evidence type="ECO:0000256" key="1">
    <source>
        <dbReference type="SAM" id="Coils"/>
    </source>
</evidence>
<dbReference type="SMART" id="SM01131">
    <property type="entry name" value="DHHA2"/>
    <property type="match status" value="1"/>
</dbReference>
<evidence type="ECO:0000313" key="4">
    <source>
        <dbReference type="Proteomes" id="UP000008312"/>
    </source>
</evidence>
<evidence type="ECO:0000313" key="3">
    <source>
        <dbReference type="EMBL" id="CBK22380.2"/>
    </source>
</evidence>
<dbReference type="InterPro" id="IPR004097">
    <property type="entry name" value="DHHA2"/>
</dbReference>
<name>D8M3A7_BLAHO</name>
<accession>D8M3A7</accession>
<feature type="coiled-coil region" evidence="1">
    <location>
        <begin position="421"/>
        <end position="451"/>
    </location>
</feature>
<dbReference type="InParanoid" id="D8M3A7"/>
<feature type="domain" description="DHHA2" evidence="2">
    <location>
        <begin position="154"/>
        <end position="282"/>
    </location>
</feature>
<keyword evidence="4" id="KW-1185">Reference proteome</keyword>
<dbReference type="PANTHER" id="PTHR12112">
    <property type="entry name" value="BNIP - RELATED"/>
    <property type="match status" value="1"/>
</dbReference>
<dbReference type="AlphaFoldDB" id="D8M3A7"/>
<dbReference type="Gene3D" id="3.10.310.20">
    <property type="entry name" value="DHHA2 domain"/>
    <property type="match status" value="1"/>
</dbReference>
<protein>
    <recommendedName>
        <fullName evidence="2">DHHA2 domain-containing protein</fullName>
    </recommendedName>
</protein>
<dbReference type="GO" id="GO:0005737">
    <property type="term" value="C:cytoplasm"/>
    <property type="evidence" value="ECO:0007669"/>
    <property type="project" value="InterPro"/>
</dbReference>
<evidence type="ECO:0000259" key="2">
    <source>
        <dbReference type="SMART" id="SM01131"/>
    </source>
</evidence>
<proteinExistence type="predicted"/>
<gene>
    <name evidence="3" type="ORF">GSBLH_T00006446001</name>
</gene>
<dbReference type="GO" id="GO:0004309">
    <property type="term" value="F:exopolyphosphatase activity"/>
    <property type="evidence" value="ECO:0007669"/>
    <property type="project" value="TreeGrafter"/>
</dbReference>
<sequence>MPTDQLLLRNDLMRLFSLAEIDYKQLLTYDKYGSILNQNKHCVNLYLVDHNCLKEIIDHREDSGLYSGVSKHISFNPAESRGVGSCGTLIASILRETPSIPSLSECCLLLESAVLLDTLNLTYSFKTTPQDIEAVSWLEAHRRSPPSITQNELFDTLSTAKFDPLFWESLSARNALALDYKTIPMQSLRVGWSAVLLPIGALQRKQGLKEEMDEIIRKERLDLMLVSSTVKEKVVRRELLMTCPEGCDEELKRKIEKVEQTLEMNEGNSSAAQIRLFVQTRLETISILLKQMSLEFSQASSQTINHIDRIKAIIATVGTQDSESKEERAKKEREVKMLLLQINRLSRGLFGELSRFEKSIEDALLKSQGVLRDLHGLEIENTCLRHSLDNCKSFTTPQYDRVISDTHPVELTKEDGDKTLFEKQAEELKHELNERKRIKNELEEAKQLKRQRVLASMHLKHMAQNVVTPQLKKLEEKVIQKHHREL</sequence>
<dbReference type="Gene3D" id="3.90.1640.10">
    <property type="entry name" value="inorganic pyrophosphatase (n-terminal core)"/>
    <property type="match status" value="1"/>
</dbReference>
<dbReference type="Proteomes" id="UP000008312">
    <property type="component" value="Unassembled WGS sequence"/>
</dbReference>
<dbReference type="InterPro" id="IPR038222">
    <property type="entry name" value="DHHA2_dom_sf"/>
</dbReference>
<dbReference type="RefSeq" id="XP_012896428.1">
    <property type="nucleotide sequence ID" value="XM_013040974.1"/>
</dbReference>
<dbReference type="EMBL" id="FN668650">
    <property type="protein sequence ID" value="CBK22380.2"/>
    <property type="molecule type" value="Genomic_DNA"/>
</dbReference>
<dbReference type="GeneID" id="24922570"/>
<organism evidence="3">
    <name type="scientific">Blastocystis hominis</name>
    <dbReference type="NCBI Taxonomy" id="12968"/>
    <lineage>
        <taxon>Eukaryota</taxon>
        <taxon>Sar</taxon>
        <taxon>Stramenopiles</taxon>
        <taxon>Bigyra</taxon>
        <taxon>Opalozoa</taxon>
        <taxon>Opalinata</taxon>
        <taxon>Blastocystidae</taxon>
        <taxon>Blastocystis</taxon>
    </lineage>
</organism>